<dbReference type="EMBL" id="WIXE01024168">
    <property type="protein sequence ID" value="KAK5965843.1"/>
    <property type="molecule type" value="Genomic_DNA"/>
</dbReference>
<keyword evidence="2" id="KW-1185">Reference proteome</keyword>
<name>A0AAN8FKK3_TRICO</name>
<comment type="caution">
    <text evidence="1">The sequence shown here is derived from an EMBL/GenBank/DDBJ whole genome shotgun (WGS) entry which is preliminary data.</text>
</comment>
<dbReference type="AlphaFoldDB" id="A0AAN8FKK3"/>
<accession>A0AAN8FKK3</accession>
<protein>
    <submittedName>
        <fullName evidence="1">Uncharacterized protein</fullName>
    </submittedName>
</protein>
<sequence>MFSFEQLYGQNPYGEFVRPTTQPPQLQYLTEQFDPSAEAAQRAAMQGRYDNTPGNAQFYDAPYNSALTPQAKLLATILAITVLYLEL</sequence>
<evidence type="ECO:0000313" key="1">
    <source>
        <dbReference type="EMBL" id="KAK5965843.1"/>
    </source>
</evidence>
<dbReference type="Proteomes" id="UP001331761">
    <property type="component" value="Unassembled WGS sequence"/>
</dbReference>
<reference evidence="1 2" key="1">
    <citation type="submission" date="2019-10" db="EMBL/GenBank/DDBJ databases">
        <title>Assembly and Annotation for the nematode Trichostrongylus colubriformis.</title>
        <authorList>
            <person name="Martin J."/>
        </authorList>
    </citation>
    <scope>NUCLEOTIDE SEQUENCE [LARGE SCALE GENOMIC DNA]</scope>
    <source>
        <strain evidence="1">G859</strain>
        <tissue evidence="1">Whole worm</tissue>
    </source>
</reference>
<gene>
    <name evidence="1" type="ORF">GCK32_015321</name>
</gene>
<organism evidence="1 2">
    <name type="scientific">Trichostrongylus colubriformis</name>
    <name type="common">Black scour worm</name>
    <dbReference type="NCBI Taxonomy" id="6319"/>
    <lineage>
        <taxon>Eukaryota</taxon>
        <taxon>Metazoa</taxon>
        <taxon>Ecdysozoa</taxon>
        <taxon>Nematoda</taxon>
        <taxon>Chromadorea</taxon>
        <taxon>Rhabditida</taxon>
        <taxon>Rhabditina</taxon>
        <taxon>Rhabditomorpha</taxon>
        <taxon>Strongyloidea</taxon>
        <taxon>Trichostrongylidae</taxon>
        <taxon>Trichostrongylus</taxon>
    </lineage>
</organism>
<evidence type="ECO:0000313" key="2">
    <source>
        <dbReference type="Proteomes" id="UP001331761"/>
    </source>
</evidence>
<proteinExistence type="predicted"/>